<feature type="transmembrane region" description="Helical" evidence="8">
    <location>
        <begin position="51"/>
        <end position="74"/>
    </location>
</feature>
<comment type="caution">
    <text evidence="10">The sequence shown here is derived from an EMBL/GenBank/DDBJ whole genome shotgun (WGS) entry which is preliminary data.</text>
</comment>
<evidence type="ECO:0000256" key="8">
    <source>
        <dbReference type="SAM" id="Phobius"/>
    </source>
</evidence>
<feature type="domain" description="Phosphotransferase system EIIC" evidence="9">
    <location>
        <begin position="20"/>
        <end position="332"/>
    </location>
</feature>
<protein>
    <submittedName>
        <fullName evidence="10">PTS sugar transporter subunit IIC</fullName>
    </submittedName>
</protein>
<feature type="transmembrane region" description="Helical" evidence="8">
    <location>
        <begin position="120"/>
        <end position="144"/>
    </location>
</feature>
<evidence type="ECO:0000256" key="1">
    <source>
        <dbReference type="ARBA" id="ARBA00004651"/>
    </source>
</evidence>
<evidence type="ECO:0000313" key="11">
    <source>
        <dbReference type="Proteomes" id="UP000276770"/>
    </source>
</evidence>
<dbReference type="AlphaFoldDB" id="A0A3L7K4E7"/>
<comment type="subcellular location">
    <subcellularLocation>
        <location evidence="1">Cell membrane</location>
        <topology evidence="1">Multi-pass membrane protein</topology>
    </subcellularLocation>
</comment>
<keyword evidence="3" id="KW-1003">Cell membrane</keyword>
<dbReference type="EMBL" id="RCVZ01000001">
    <property type="protein sequence ID" value="RLQ97898.1"/>
    <property type="molecule type" value="Genomic_DNA"/>
</dbReference>
<dbReference type="RefSeq" id="WP_121678590.1">
    <property type="nucleotide sequence ID" value="NZ_RCVZ01000001.1"/>
</dbReference>
<dbReference type="Proteomes" id="UP000276770">
    <property type="component" value="Unassembled WGS sequence"/>
</dbReference>
<keyword evidence="4 10" id="KW-0762">Sugar transport</keyword>
<feature type="transmembrane region" description="Helical" evidence="8">
    <location>
        <begin position="80"/>
        <end position="108"/>
    </location>
</feature>
<organism evidence="10 11">
    <name type="scientific">Falsibacillus albus</name>
    <dbReference type="NCBI Taxonomy" id="2478915"/>
    <lineage>
        <taxon>Bacteria</taxon>
        <taxon>Bacillati</taxon>
        <taxon>Bacillota</taxon>
        <taxon>Bacilli</taxon>
        <taxon>Bacillales</taxon>
        <taxon>Bacillaceae</taxon>
        <taxon>Falsibacillus</taxon>
    </lineage>
</organism>
<dbReference type="Pfam" id="PF13303">
    <property type="entry name" value="PTS_EIIC_2"/>
    <property type="match status" value="1"/>
</dbReference>
<dbReference type="PANTHER" id="PTHR40063:SF1">
    <property type="entry name" value="MEMBRANE PROTEIN"/>
    <property type="match status" value="1"/>
</dbReference>
<evidence type="ECO:0000256" key="6">
    <source>
        <dbReference type="ARBA" id="ARBA00022989"/>
    </source>
</evidence>
<feature type="transmembrane region" description="Helical" evidence="8">
    <location>
        <begin position="245"/>
        <end position="265"/>
    </location>
</feature>
<keyword evidence="6 8" id="KW-1133">Transmembrane helix</keyword>
<evidence type="ECO:0000256" key="7">
    <source>
        <dbReference type="ARBA" id="ARBA00023136"/>
    </source>
</evidence>
<reference evidence="10 11" key="1">
    <citation type="submission" date="2018-10" db="EMBL/GenBank/DDBJ databases">
        <title>Falsibacillus sp. genome draft.</title>
        <authorList>
            <person name="Shi S."/>
        </authorList>
    </citation>
    <scope>NUCLEOTIDE SEQUENCE [LARGE SCALE GENOMIC DNA]</scope>
    <source>
        <strain evidence="10 11">GY 10110</strain>
    </source>
</reference>
<feature type="transmembrane region" description="Helical" evidence="8">
    <location>
        <begin position="196"/>
        <end position="217"/>
    </location>
</feature>
<evidence type="ECO:0000256" key="2">
    <source>
        <dbReference type="ARBA" id="ARBA00022448"/>
    </source>
</evidence>
<keyword evidence="11" id="KW-1185">Reference proteome</keyword>
<dbReference type="GO" id="GO:0008982">
    <property type="term" value="F:protein-N(PI)-phosphohistidine-sugar phosphotransferase activity"/>
    <property type="evidence" value="ECO:0007669"/>
    <property type="project" value="InterPro"/>
</dbReference>
<keyword evidence="5 8" id="KW-0812">Transmembrane</keyword>
<proteinExistence type="predicted"/>
<feature type="transmembrane region" description="Helical" evidence="8">
    <location>
        <begin position="16"/>
        <end position="39"/>
    </location>
</feature>
<gene>
    <name evidence="10" type="ORF">D9X91_00450</name>
</gene>
<evidence type="ECO:0000256" key="4">
    <source>
        <dbReference type="ARBA" id="ARBA00022597"/>
    </source>
</evidence>
<feature type="transmembrane region" description="Helical" evidence="8">
    <location>
        <begin position="164"/>
        <end position="189"/>
    </location>
</feature>
<dbReference type="InterPro" id="IPR003352">
    <property type="entry name" value="PTS_EIIC"/>
</dbReference>
<feature type="transmembrane region" description="Helical" evidence="8">
    <location>
        <begin position="297"/>
        <end position="317"/>
    </location>
</feature>
<accession>A0A3L7K4E7</accession>
<dbReference type="GO" id="GO:0009401">
    <property type="term" value="P:phosphoenolpyruvate-dependent sugar phosphotransferase system"/>
    <property type="evidence" value="ECO:0007669"/>
    <property type="project" value="InterPro"/>
</dbReference>
<dbReference type="PANTHER" id="PTHR40063">
    <property type="entry name" value="MEMBRANE PROTEIN-RELATED"/>
    <property type="match status" value="1"/>
</dbReference>
<dbReference type="OrthoDB" id="396983at2"/>
<name>A0A3L7K4E7_9BACI</name>
<keyword evidence="7 8" id="KW-0472">Membrane</keyword>
<evidence type="ECO:0000256" key="5">
    <source>
        <dbReference type="ARBA" id="ARBA00022692"/>
    </source>
</evidence>
<evidence type="ECO:0000313" key="10">
    <source>
        <dbReference type="EMBL" id="RLQ97898.1"/>
    </source>
</evidence>
<sequence>MRAFLTRKGVNITAKAYLIDALSYMALGLFSSLIIGLIIKTMGEQFDWPFFVDMGKLAMGLMGPAIGVAIAYGLGAPPLVIFAAAVTGAAGATLGGPAGSYVAALISTEIGKLISKETKIDIIVTPLVTIFAGYTTAYFIGPFIADFMTMFGGWIEWATMQRPIIMGMLVALLMGLALTAPISSAAIAFMLGLSGIAAGAATIGCSAQMVGFAVISYRENKMGGLLAQGLGTSMLQVPNIVRNPLILIPPTVAGVLLAPFGTTLFPMENNPAGAGMGTSGFVGQIMTFTTMGFSADIAVKVLLLHIVGPAAISLILSEYMRKKGWIKAGQMKIETGGK</sequence>
<evidence type="ECO:0000256" key="3">
    <source>
        <dbReference type="ARBA" id="ARBA00022475"/>
    </source>
</evidence>
<evidence type="ECO:0000259" key="9">
    <source>
        <dbReference type="Pfam" id="PF13303"/>
    </source>
</evidence>
<dbReference type="GO" id="GO:0005886">
    <property type="term" value="C:plasma membrane"/>
    <property type="evidence" value="ECO:0007669"/>
    <property type="project" value="UniProtKB-SubCell"/>
</dbReference>
<keyword evidence="2" id="KW-0813">Transport</keyword>